<evidence type="ECO:0008006" key="8">
    <source>
        <dbReference type="Google" id="ProtNLM"/>
    </source>
</evidence>
<evidence type="ECO:0000256" key="5">
    <source>
        <dbReference type="SAM" id="Phobius"/>
    </source>
</evidence>
<dbReference type="GO" id="GO:0016020">
    <property type="term" value="C:membrane"/>
    <property type="evidence" value="ECO:0007669"/>
    <property type="project" value="UniProtKB-SubCell"/>
</dbReference>
<protein>
    <recommendedName>
        <fullName evidence="8">DoxX</fullName>
    </recommendedName>
</protein>
<keyword evidence="3 5" id="KW-1133">Transmembrane helix</keyword>
<dbReference type="Pfam" id="PF13564">
    <property type="entry name" value="DoxX_2"/>
    <property type="match status" value="1"/>
</dbReference>
<dbReference type="RefSeq" id="WP_062664109.1">
    <property type="nucleotide sequence ID" value="NZ_FIZX01000002.1"/>
</dbReference>
<evidence type="ECO:0000313" key="6">
    <source>
        <dbReference type="EMBL" id="CZF81926.1"/>
    </source>
</evidence>
<dbReference type="OrthoDB" id="5879006at2"/>
<evidence type="ECO:0000256" key="2">
    <source>
        <dbReference type="ARBA" id="ARBA00022692"/>
    </source>
</evidence>
<keyword evidence="7" id="KW-1185">Reference proteome</keyword>
<keyword evidence="4 5" id="KW-0472">Membrane</keyword>
<feature type="transmembrane region" description="Helical" evidence="5">
    <location>
        <begin position="47"/>
        <end position="65"/>
    </location>
</feature>
<evidence type="ECO:0000256" key="1">
    <source>
        <dbReference type="ARBA" id="ARBA00004141"/>
    </source>
</evidence>
<feature type="transmembrane region" description="Helical" evidence="5">
    <location>
        <begin position="98"/>
        <end position="118"/>
    </location>
</feature>
<feature type="transmembrane region" description="Helical" evidence="5">
    <location>
        <begin position="6"/>
        <end position="26"/>
    </location>
</feature>
<accession>A0A128F6K7</accession>
<comment type="subcellular location">
    <subcellularLocation>
        <location evidence="1">Membrane</location>
        <topology evidence="1">Multi-pass membrane protein</topology>
    </subcellularLocation>
</comment>
<reference evidence="7" key="1">
    <citation type="submission" date="2016-02" db="EMBL/GenBank/DDBJ databases">
        <authorList>
            <person name="Rodrigo-Torres Lidia"/>
            <person name="Arahal R.David."/>
        </authorList>
    </citation>
    <scope>NUCLEOTIDE SEQUENCE [LARGE SCALE GENOMIC DNA]</scope>
    <source>
        <strain evidence="7">CECT 9029</strain>
    </source>
</reference>
<name>A0A128F6K7_9GAMM</name>
<feature type="transmembrane region" description="Helical" evidence="5">
    <location>
        <begin position="71"/>
        <end position="91"/>
    </location>
</feature>
<keyword evidence="2 5" id="KW-0812">Transmembrane</keyword>
<dbReference type="InterPro" id="IPR032808">
    <property type="entry name" value="DoxX"/>
</dbReference>
<dbReference type="EMBL" id="FIZX01000002">
    <property type="protein sequence ID" value="CZF81926.1"/>
    <property type="molecule type" value="Genomic_DNA"/>
</dbReference>
<dbReference type="AlphaFoldDB" id="A0A128F6K7"/>
<evidence type="ECO:0000256" key="3">
    <source>
        <dbReference type="ARBA" id="ARBA00022989"/>
    </source>
</evidence>
<proteinExistence type="predicted"/>
<dbReference type="STRING" id="1796497.GCE9029_02910"/>
<gene>
    <name evidence="6" type="ORF">GCE9029_02910</name>
</gene>
<dbReference type="Proteomes" id="UP000071641">
    <property type="component" value="Unassembled WGS sequence"/>
</dbReference>
<evidence type="ECO:0000313" key="7">
    <source>
        <dbReference type="Proteomes" id="UP000071641"/>
    </source>
</evidence>
<sequence length="120" mass="12975">MNTSITVISGLLTAFFLFASSIKILGWQKMIFETQLAFFEKYGLNRTIMLLMGIVELFGAIALWGPDYVGVAGALALFGTSAGAIACHLWFDTWKDGIPAMVTLTLSGVVIYSKAIVIGF</sequence>
<organism evidence="6 7">
    <name type="scientific">Grimontia celer</name>
    <dbReference type="NCBI Taxonomy" id="1796497"/>
    <lineage>
        <taxon>Bacteria</taxon>
        <taxon>Pseudomonadati</taxon>
        <taxon>Pseudomonadota</taxon>
        <taxon>Gammaproteobacteria</taxon>
        <taxon>Vibrionales</taxon>
        <taxon>Vibrionaceae</taxon>
        <taxon>Grimontia</taxon>
    </lineage>
</organism>
<evidence type="ECO:0000256" key="4">
    <source>
        <dbReference type="ARBA" id="ARBA00023136"/>
    </source>
</evidence>